<dbReference type="Gene3D" id="1.10.10.10">
    <property type="entry name" value="Winged helix-like DNA-binding domain superfamily/Winged helix DNA-binding domain"/>
    <property type="match status" value="1"/>
</dbReference>
<keyword evidence="10" id="KW-1185">Reference proteome</keyword>
<evidence type="ECO:0000256" key="4">
    <source>
        <dbReference type="ARBA" id="ARBA00023125"/>
    </source>
</evidence>
<evidence type="ECO:0000313" key="10">
    <source>
        <dbReference type="Proteomes" id="UP001652542"/>
    </source>
</evidence>
<sequence>MPNLRNYGQRRTLITMRNATPSKQDDTFGDGYDDIISLLPKLRAFAWSLTRNGHDADDLVQDTLLKAIANHGKFQKGTNLRAWLFTIMRNTFYNRVHAAKRERTSANGCVAETVSTPDTQEWSVFGRELLAMIGQLPRKYREVLILVVMFGESYEDAATICNCAIGTIKSRVSRARALVMNKLGRDPV</sequence>
<evidence type="ECO:0000256" key="1">
    <source>
        <dbReference type="ARBA" id="ARBA00010641"/>
    </source>
</evidence>
<dbReference type="InterPro" id="IPR007627">
    <property type="entry name" value="RNA_pol_sigma70_r2"/>
</dbReference>
<keyword evidence="4 6" id="KW-0238">DNA-binding</keyword>
<dbReference type="InterPro" id="IPR039425">
    <property type="entry name" value="RNA_pol_sigma-70-like"/>
</dbReference>
<dbReference type="EMBL" id="JAOWKY010000002">
    <property type="protein sequence ID" value="MCV2868837.1"/>
    <property type="molecule type" value="Genomic_DNA"/>
</dbReference>
<keyword evidence="2 6" id="KW-0805">Transcription regulation</keyword>
<evidence type="ECO:0000259" key="7">
    <source>
        <dbReference type="Pfam" id="PF04542"/>
    </source>
</evidence>
<dbReference type="InterPro" id="IPR013324">
    <property type="entry name" value="RNA_pol_sigma_r3/r4-like"/>
</dbReference>
<dbReference type="InterPro" id="IPR036388">
    <property type="entry name" value="WH-like_DNA-bd_sf"/>
</dbReference>
<dbReference type="Proteomes" id="UP001652542">
    <property type="component" value="Unassembled WGS sequence"/>
</dbReference>
<feature type="domain" description="RNA polymerase sigma factor 70 region 4 type 2" evidence="8">
    <location>
        <begin position="127"/>
        <end position="177"/>
    </location>
</feature>
<dbReference type="NCBIfam" id="TIGR02937">
    <property type="entry name" value="sigma70-ECF"/>
    <property type="match status" value="1"/>
</dbReference>
<evidence type="ECO:0000259" key="8">
    <source>
        <dbReference type="Pfam" id="PF08281"/>
    </source>
</evidence>
<dbReference type="CDD" id="cd06171">
    <property type="entry name" value="Sigma70_r4"/>
    <property type="match status" value="1"/>
</dbReference>
<dbReference type="Gene3D" id="1.10.1740.10">
    <property type="match status" value="1"/>
</dbReference>
<comment type="similarity">
    <text evidence="1 6">Belongs to the sigma-70 factor family. ECF subfamily.</text>
</comment>
<comment type="caution">
    <text evidence="9">The sequence shown here is derived from an EMBL/GenBank/DDBJ whole genome shotgun (WGS) entry which is preliminary data.</text>
</comment>
<evidence type="ECO:0000256" key="6">
    <source>
        <dbReference type="RuleBase" id="RU000716"/>
    </source>
</evidence>
<organism evidence="9 10">
    <name type="scientific">Albidovulum marisflavi</name>
    <dbReference type="NCBI Taxonomy" id="2984159"/>
    <lineage>
        <taxon>Bacteria</taxon>
        <taxon>Pseudomonadati</taxon>
        <taxon>Pseudomonadota</taxon>
        <taxon>Alphaproteobacteria</taxon>
        <taxon>Rhodobacterales</taxon>
        <taxon>Paracoccaceae</taxon>
        <taxon>Albidovulum</taxon>
    </lineage>
</organism>
<keyword evidence="3 6" id="KW-0731">Sigma factor</keyword>
<dbReference type="InterPro" id="IPR013325">
    <property type="entry name" value="RNA_pol_sigma_r2"/>
</dbReference>
<name>A0ABT2ZCU3_9RHOB</name>
<evidence type="ECO:0000313" key="9">
    <source>
        <dbReference type="EMBL" id="MCV2868837.1"/>
    </source>
</evidence>
<dbReference type="InterPro" id="IPR000838">
    <property type="entry name" value="RNA_pol_sigma70_ECF_CS"/>
</dbReference>
<proteinExistence type="inferred from homology"/>
<dbReference type="PANTHER" id="PTHR43133:SF25">
    <property type="entry name" value="RNA POLYMERASE SIGMA FACTOR RFAY-RELATED"/>
    <property type="match status" value="1"/>
</dbReference>
<reference evidence="9 10" key="1">
    <citation type="submission" date="2022-10" db="EMBL/GenBank/DDBJ databases">
        <title>Defluviimonas sp. nov., isolated from ocean surface water.</title>
        <authorList>
            <person name="He W."/>
            <person name="Wang L."/>
            <person name="Zhang D.-F."/>
        </authorList>
    </citation>
    <scope>NUCLEOTIDE SEQUENCE [LARGE SCALE GENOMIC DNA]</scope>
    <source>
        <strain evidence="9 10">WL0002</strain>
    </source>
</reference>
<gene>
    <name evidence="9" type="ORF">OEW28_09375</name>
</gene>
<accession>A0ABT2ZCU3</accession>
<keyword evidence="5 6" id="KW-0804">Transcription</keyword>
<dbReference type="InterPro" id="IPR014284">
    <property type="entry name" value="RNA_pol_sigma-70_dom"/>
</dbReference>
<dbReference type="SUPFAM" id="SSF88659">
    <property type="entry name" value="Sigma3 and sigma4 domains of RNA polymerase sigma factors"/>
    <property type="match status" value="1"/>
</dbReference>
<protein>
    <recommendedName>
        <fullName evidence="6">RNA polymerase sigma factor</fullName>
    </recommendedName>
</protein>
<dbReference type="Pfam" id="PF04542">
    <property type="entry name" value="Sigma70_r2"/>
    <property type="match status" value="1"/>
</dbReference>
<evidence type="ECO:0000256" key="3">
    <source>
        <dbReference type="ARBA" id="ARBA00023082"/>
    </source>
</evidence>
<dbReference type="PROSITE" id="PS01063">
    <property type="entry name" value="SIGMA70_ECF"/>
    <property type="match status" value="1"/>
</dbReference>
<dbReference type="SUPFAM" id="SSF88946">
    <property type="entry name" value="Sigma2 domain of RNA polymerase sigma factors"/>
    <property type="match status" value="1"/>
</dbReference>
<evidence type="ECO:0000256" key="2">
    <source>
        <dbReference type="ARBA" id="ARBA00023015"/>
    </source>
</evidence>
<evidence type="ECO:0000256" key="5">
    <source>
        <dbReference type="ARBA" id="ARBA00023163"/>
    </source>
</evidence>
<feature type="domain" description="RNA polymerase sigma-70 region 2" evidence="7">
    <location>
        <begin position="37"/>
        <end position="101"/>
    </location>
</feature>
<dbReference type="PANTHER" id="PTHR43133">
    <property type="entry name" value="RNA POLYMERASE ECF-TYPE SIGMA FACTO"/>
    <property type="match status" value="1"/>
</dbReference>
<dbReference type="InterPro" id="IPR013249">
    <property type="entry name" value="RNA_pol_sigma70_r4_t2"/>
</dbReference>
<dbReference type="Pfam" id="PF08281">
    <property type="entry name" value="Sigma70_r4_2"/>
    <property type="match status" value="1"/>
</dbReference>